<dbReference type="EMBL" id="JAIZAY010000003">
    <property type="protein sequence ID" value="KAJ8044690.1"/>
    <property type="molecule type" value="Genomic_DNA"/>
</dbReference>
<accession>A0A9Q1CHA2</accession>
<gene>
    <name evidence="1" type="ORF">HOLleu_07490</name>
</gene>
<evidence type="ECO:0000313" key="2">
    <source>
        <dbReference type="Proteomes" id="UP001152320"/>
    </source>
</evidence>
<keyword evidence="2" id="KW-1185">Reference proteome</keyword>
<organism evidence="1 2">
    <name type="scientific">Holothuria leucospilota</name>
    <name type="common">Black long sea cucumber</name>
    <name type="synonym">Mertensiothuria leucospilota</name>
    <dbReference type="NCBI Taxonomy" id="206669"/>
    <lineage>
        <taxon>Eukaryota</taxon>
        <taxon>Metazoa</taxon>
        <taxon>Echinodermata</taxon>
        <taxon>Eleutherozoa</taxon>
        <taxon>Echinozoa</taxon>
        <taxon>Holothuroidea</taxon>
        <taxon>Aspidochirotacea</taxon>
        <taxon>Aspidochirotida</taxon>
        <taxon>Holothuriidae</taxon>
        <taxon>Holothuria</taxon>
    </lineage>
</organism>
<name>A0A9Q1CHA2_HOLLE</name>
<comment type="caution">
    <text evidence="1">The sequence shown here is derived from an EMBL/GenBank/DDBJ whole genome shotgun (WGS) entry which is preliminary data.</text>
</comment>
<protein>
    <submittedName>
        <fullName evidence="1">Uncharacterized protein</fullName>
    </submittedName>
</protein>
<dbReference type="AlphaFoldDB" id="A0A9Q1CHA2"/>
<proteinExistence type="predicted"/>
<evidence type="ECO:0000313" key="1">
    <source>
        <dbReference type="EMBL" id="KAJ8044690.1"/>
    </source>
</evidence>
<dbReference type="Proteomes" id="UP001152320">
    <property type="component" value="Chromosome 3"/>
</dbReference>
<sequence>MEPLSGGSAKSKVCPLGTLLLLQGAELLQEYCLVFVPGSSPDSRGTFGKKKITFTLLLGLSIRTFPIHTHCVENTHCKLSFDVHILPTYEQYIQCRC</sequence>
<reference evidence="1" key="1">
    <citation type="submission" date="2021-10" db="EMBL/GenBank/DDBJ databases">
        <title>Tropical sea cucumber genome reveals ecological adaptation and Cuvierian tubules defense mechanism.</title>
        <authorList>
            <person name="Chen T."/>
        </authorList>
    </citation>
    <scope>NUCLEOTIDE SEQUENCE</scope>
    <source>
        <strain evidence="1">Nanhai2018</strain>
        <tissue evidence="1">Muscle</tissue>
    </source>
</reference>